<proteinExistence type="predicted"/>
<keyword evidence="1" id="KW-0472">Membrane</keyword>
<feature type="transmembrane region" description="Helical" evidence="1">
    <location>
        <begin position="7"/>
        <end position="25"/>
    </location>
</feature>
<dbReference type="AlphaFoldDB" id="D3EQZ3"/>
<evidence type="ECO:0000256" key="1">
    <source>
        <dbReference type="SAM" id="Phobius"/>
    </source>
</evidence>
<reference evidence="2 3" key="1">
    <citation type="journal article" date="2010" name="Nature">
        <title>Metabolic streamlining in an open-ocean nitrogen-fixing cyanobacterium.</title>
        <authorList>
            <person name="Tripp H.J."/>
            <person name="Bench S.R."/>
            <person name="Turk K.A."/>
            <person name="Foster R.A."/>
            <person name="Desany B.A."/>
            <person name="Niazi F."/>
            <person name="Affourtit J.P."/>
            <person name="Zehr J.P."/>
        </authorList>
    </citation>
    <scope>NUCLEOTIDE SEQUENCE [LARGE SCALE GENOMIC DNA]</scope>
    <source>
        <strain evidence="3">ALOHA</strain>
    </source>
</reference>
<protein>
    <submittedName>
        <fullName evidence="2">Uncharacterized protein</fullName>
    </submittedName>
</protein>
<dbReference type="RefSeq" id="WP_012954580.1">
    <property type="nucleotide sequence ID" value="NC_013771.1"/>
</dbReference>
<keyword evidence="1" id="KW-0812">Transmembrane</keyword>
<dbReference type="Proteomes" id="UP000001405">
    <property type="component" value="Chromosome"/>
</dbReference>
<dbReference type="HOGENOM" id="CLU_098316_1_0_3"/>
<dbReference type="KEGG" id="cyu:UCYN_12250"/>
<name>D3EQZ3_ATETH</name>
<sequence length="205" mass="23495">MTSQFKTLFILKSYFLGIISVFHVICMPNGYAITTVQNSDHLYSAKNNKYLSINSVKKNCPRSFEVLMTQLLHDLPSYANRVAQKSRRSNQINTYSYIILAGKPELKALPLRSSQYKSLLPNNTKQAFFTTLERHYSNKEVFRLQNHYRIFLSKEADSWRLISLSSKLAHIDNSNGLSLPSRNSINSAVGQGIRLWLRDCRVGTL</sequence>
<keyword evidence="3" id="KW-1185">Reference proteome</keyword>
<dbReference type="STRING" id="1453429.UCYN_12250"/>
<organism evidence="3">
    <name type="scientific">Atelocyanobacterium thalassa (isolate ALOHA)</name>
    <dbReference type="NCBI Taxonomy" id="1453429"/>
    <lineage>
        <taxon>Bacteria</taxon>
        <taxon>Bacillati</taxon>
        <taxon>Cyanobacteriota</taxon>
        <taxon>Cyanophyceae</taxon>
        <taxon>Oscillatoriophycideae</taxon>
        <taxon>Chroococcales</taxon>
        <taxon>Aphanothecaceae</taxon>
        <taxon>Candidatus Atelocyanobacterium</taxon>
        <taxon>Candidatus Atelocyanobacterium thalassae</taxon>
    </lineage>
</organism>
<dbReference type="PATRIC" id="fig|713887.8.peg.1152"/>
<evidence type="ECO:0000313" key="2">
    <source>
        <dbReference type="EMBL" id="ADB95893.1"/>
    </source>
</evidence>
<dbReference type="EMBL" id="CP001842">
    <property type="protein sequence ID" value="ADB95893.1"/>
    <property type="molecule type" value="Genomic_DNA"/>
</dbReference>
<evidence type="ECO:0000313" key="3">
    <source>
        <dbReference type="Proteomes" id="UP000001405"/>
    </source>
</evidence>
<keyword evidence="1" id="KW-1133">Transmembrane helix</keyword>
<accession>D3EQZ3</accession>
<gene>
    <name evidence="2" type="ordered locus">UCYN_12250</name>
</gene>